<accession>A0A7G9S6R1</accession>
<dbReference type="Proteomes" id="UP000515934">
    <property type="component" value="Chromosome"/>
</dbReference>
<proteinExistence type="predicted"/>
<name>A0A7G9S6R1_9MICO</name>
<dbReference type="EMBL" id="CP060716">
    <property type="protein sequence ID" value="QNN63536.1"/>
    <property type="molecule type" value="Genomic_DNA"/>
</dbReference>
<keyword evidence="3" id="KW-1185">Reference proteome</keyword>
<dbReference type="KEGG" id="ldn:H9L06_04265"/>
<dbReference type="InterPro" id="IPR036390">
    <property type="entry name" value="WH_DNA-bd_sf"/>
</dbReference>
<dbReference type="Gene3D" id="1.10.10.10">
    <property type="entry name" value="Winged helix-like DNA-binding domain superfamily/Winged helix DNA-binding domain"/>
    <property type="match status" value="1"/>
</dbReference>
<gene>
    <name evidence="2" type="ORF">H9L06_04265</name>
</gene>
<reference evidence="2 3" key="1">
    <citation type="submission" date="2020-08" db="EMBL/GenBank/DDBJ databases">
        <title>Genome sequence of Leucobacter denitrificans KACC 14055T.</title>
        <authorList>
            <person name="Hyun D.-W."/>
            <person name="Bae J.-W."/>
        </authorList>
    </citation>
    <scope>NUCLEOTIDE SEQUENCE [LARGE SCALE GENOMIC DNA]</scope>
    <source>
        <strain evidence="2 3">KACC 14055</strain>
    </source>
</reference>
<sequence length="115" mass="13144">MDAQRERIATNLRKGVLEYCVLAMLSHRDMYGLELANALVERGLSASEGSLYPLLARMRESGAVDTRWESAKESGGSRPRRYYAITGEGRELLTTFEETWRTFAVQVERLLKEEQ</sequence>
<dbReference type="Pfam" id="PF03551">
    <property type="entry name" value="PadR"/>
    <property type="match status" value="1"/>
</dbReference>
<dbReference type="PANTHER" id="PTHR33169">
    <property type="entry name" value="PADR-FAMILY TRANSCRIPTIONAL REGULATOR"/>
    <property type="match status" value="1"/>
</dbReference>
<organism evidence="2 3">
    <name type="scientific">Leucobacter denitrificans</name>
    <dbReference type="NCBI Taxonomy" id="683042"/>
    <lineage>
        <taxon>Bacteria</taxon>
        <taxon>Bacillati</taxon>
        <taxon>Actinomycetota</taxon>
        <taxon>Actinomycetes</taxon>
        <taxon>Micrococcales</taxon>
        <taxon>Microbacteriaceae</taxon>
        <taxon>Leucobacter</taxon>
    </lineage>
</organism>
<dbReference type="AlphaFoldDB" id="A0A7G9S6R1"/>
<dbReference type="PANTHER" id="PTHR33169:SF14">
    <property type="entry name" value="TRANSCRIPTIONAL REGULATOR RV3488"/>
    <property type="match status" value="1"/>
</dbReference>
<dbReference type="InterPro" id="IPR052509">
    <property type="entry name" value="Metal_resp_DNA-bind_regulator"/>
</dbReference>
<dbReference type="SUPFAM" id="SSF46785">
    <property type="entry name" value="Winged helix' DNA-binding domain"/>
    <property type="match status" value="1"/>
</dbReference>
<dbReference type="InterPro" id="IPR036388">
    <property type="entry name" value="WH-like_DNA-bd_sf"/>
</dbReference>
<feature type="domain" description="Transcription regulator PadR N-terminal" evidence="1">
    <location>
        <begin position="21"/>
        <end position="94"/>
    </location>
</feature>
<dbReference type="RefSeq" id="WP_187556000.1">
    <property type="nucleotide sequence ID" value="NZ_CP060716.1"/>
</dbReference>
<protein>
    <submittedName>
        <fullName evidence="2">PadR family transcriptional regulator</fullName>
    </submittedName>
</protein>
<evidence type="ECO:0000259" key="1">
    <source>
        <dbReference type="Pfam" id="PF03551"/>
    </source>
</evidence>
<dbReference type="InterPro" id="IPR005149">
    <property type="entry name" value="Tscrpt_reg_PadR_N"/>
</dbReference>
<evidence type="ECO:0000313" key="2">
    <source>
        <dbReference type="EMBL" id="QNN63536.1"/>
    </source>
</evidence>
<evidence type="ECO:0000313" key="3">
    <source>
        <dbReference type="Proteomes" id="UP000515934"/>
    </source>
</evidence>